<dbReference type="AlphaFoldDB" id="C9YB82"/>
<dbReference type="PROSITE" id="PS50893">
    <property type="entry name" value="ABC_TRANSPORTER_2"/>
    <property type="match status" value="2"/>
</dbReference>
<dbReference type="CDD" id="cd03216">
    <property type="entry name" value="ABC_Carb_Monos_I"/>
    <property type="match status" value="1"/>
</dbReference>
<dbReference type="Pfam" id="PF00005">
    <property type="entry name" value="ABC_tran"/>
    <property type="match status" value="2"/>
</dbReference>
<keyword evidence="5" id="KW-0997">Cell inner membrane</keyword>
<keyword evidence="4" id="KW-1003">Cell membrane</keyword>
<keyword evidence="10" id="KW-1278">Translocase</keyword>
<dbReference type="InterPro" id="IPR003593">
    <property type="entry name" value="AAA+_ATPase"/>
</dbReference>
<evidence type="ECO:0000256" key="8">
    <source>
        <dbReference type="ARBA" id="ARBA00022741"/>
    </source>
</evidence>
<reference evidence="13" key="1">
    <citation type="journal article" date="2010" name="Nature">
        <title>The dynamic genome of Hydra.</title>
        <authorList>
            <person name="Chapman J.A."/>
            <person name="Kirkness E.F."/>
            <person name="Simakov O."/>
            <person name="Hampson S.E."/>
            <person name="Mitros T."/>
            <person name="Weinmaier T."/>
            <person name="Rattei T."/>
            <person name="Balasubramanian P.G."/>
            <person name="Borman J."/>
            <person name="Busam D."/>
            <person name="Disbennett K."/>
            <person name="Pfannkoch C."/>
            <person name="Sumin N."/>
            <person name="Sutton G."/>
            <person name="Viswanathan L."/>
            <person name="Walenz B."/>
            <person name="Goodstein D.M."/>
            <person name="Hellsten U."/>
            <person name="Kawashima T."/>
            <person name="Prochnik S.E."/>
            <person name="Putnam N.H."/>
            <person name="Shu S."/>
            <person name="Blumberg B."/>
            <person name="Dana C.E."/>
            <person name="Gee L."/>
            <person name="Kibler D.F."/>
            <person name="Law L."/>
            <person name="Lindgens D."/>
            <person name="Martinez D.E."/>
            <person name="Peng J."/>
            <person name="Wigge P.A."/>
            <person name="Bertulat B."/>
            <person name="Guder C."/>
            <person name="Nakamura Y."/>
            <person name="Ozbek S."/>
            <person name="Watanabe H."/>
            <person name="Khalturin K."/>
            <person name="Hemmrich G."/>
            <person name="Franke A."/>
            <person name="Augustin R."/>
            <person name="Fraune S."/>
            <person name="Hayakawa E."/>
            <person name="Hayakawa S."/>
            <person name="Hirose M."/>
            <person name="Hwang J."/>
            <person name="Ikeo K."/>
            <person name="Nishimiya-Fujisawa C."/>
            <person name="Ogura A."/>
            <person name="Takahashi T."/>
            <person name="Steinmetz P.R."/>
            <person name="Zhang X."/>
            <person name="Aufschnaiter R."/>
            <person name="Eder M.K."/>
            <person name="Gorny A.K."/>
            <person name="Salvenmoser W."/>
            <person name="Heimberg A.M."/>
            <person name="Wheeler B.M."/>
            <person name="Peterson K.J."/>
            <person name="Boettger A."/>
            <person name="Tischler P."/>
            <person name="Wolf A."/>
            <person name="Gojobori T."/>
            <person name="Remington K.A."/>
            <person name="Strausberg R.L."/>
            <person name="Venter J."/>
            <person name="Technau U."/>
            <person name="Hobmayer B."/>
            <person name="Bosch T.C."/>
            <person name="Holstein T.W."/>
            <person name="Fujisawa T."/>
            <person name="Bode H.R."/>
            <person name="David C.N."/>
            <person name="Rokhsar D.S."/>
            <person name="Steele R.E."/>
        </authorList>
    </citation>
    <scope>NUCLEOTIDE SEQUENCE</scope>
</reference>
<evidence type="ECO:0000256" key="10">
    <source>
        <dbReference type="ARBA" id="ARBA00022967"/>
    </source>
</evidence>
<organism evidence="13">
    <name type="scientific">Curvibacter symbiont subsp. Hydra magnipapillata</name>
    <dbReference type="NCBI Taxonomy" id="667019"/>
    <lineage>
        <taxon>Bacteria</taxon>
        <taxon>Pseudomonadati</taxon>
        <taxon>Pseudomonadota</taxon>
        <taxon>Betaproteobacteria</taxon>
        <taxon>Burkholderiales</taxon>
        <taxon>Comamonadaceae</taxon>
        <taxon>Curvibacter</taxon>
    </lineage>
</organism>
<evidence type="ECO:0000256" key="11">
    <source>
        <dbReference type="ARBA" id="ARBA00023136"/>
    </source>
</evidence>
<dbReference type="GO" id="GO:0015749">
    <property type="term" value="P:monosaccharide transmembrane transport"/>
    <property type="evidence" value="ECO:0007669"/>
    <property type="project" value="UniProtKB-ARBA"/>
</dbReference>
<evidence type="ECO:0000313" key="13">
    <source>
        <dbReference type="EMBL" id="CBA29773.1"/>
    </source>
</evidence>
<evidence type="ECO:0000259" key="12">
    <source>
        <dbReference type="PROSITE" id="PS50893"/>
    </source>
</evidence>
<evidence type="ECO:0000256" key="5">
    <source>
        <dbReference type="ARBA" id="ARBA00022519"/>
    </source>
</evidence>
<dbReference type="EMBL" id="FN543104">
    <property type="protein sequence ID" value="CBA29773.1"/>
    <property type="molecule type" value="Genomic_DNA"/>
</dbReference>
<dbReference type="PANTHER" id="PTHR43790:SF3">
    <property type="entry name" value="D-ALLOSE IMPORT ATP-BINDING PROTEIN ALSA-RELATED"/>
    <property type="match status" value="1"/>
</dbReference>
<protein>
    <submittedName>
        <fullName evidence="13">Putative ribose/galactose/methyl galactoside import ATP-binding protein</fullName>
        <ecNumber evidence="13">3.6.3.17</ecNumber>
    </submittedName>
</protein>
<dbReference type="InterPro" id="IPR027417">
    <property type="entry name" value="P-loop_NTPase"/>
</dbReference>
<dbReference type="FunFam" id="3.40.50.300:FF:000126">
    <property type="entry name" value="Galactose/methyl galactoside import ATP-binding protein MglA"/>
    <property type="match status" value="1"/>
</dbReference>
<keyword evidence="7" id="KW-0677">Repeat</keyword>
<evidence type="ECO:0000256" key="2">
    <source>
        <dbReference type="ARBA" id="ARBA00004533"/>
    </source>
</evidence>
<dbReference type="GO" id="GO:0005524">
    <property type="term" value="F:ATP binding"/>
    <property type="evidence" value="ECO:0007669"/>
    <property type="project" value="UniProtKB-KW"/>
</dbReference>
<evidence type="ECO:0000256" key="4">
    <source>
        <dbReference type="ARBA" id="ARBA00022475"/>
    </source>
</evidence>
<name>C9YB82_CURXX</name>
<evidence type="ECO:0000256" key="1">
    <source>
        <dbReference type="ARBA" id="ARBA00004202"/>
    </source>
</evidence>
<sequence length="519" mass="56894">MVVSRSDAGHMMSNSTMSTGPLIEVRQLSKSFPGVKALDRVRFDLLGGEVHALMGENGAGKSTLMKILAGVYQKDDGEVLVDGKAVDIHSPAHAQSLAIGIIHQELHLMPHLTAAQNIFLGREPRKAGGWLLDEAKLNEDTHALFTRLNLRMEPSNRIADLTVAKQQLVEIAKALSFKSRVLIMDEPTAALNNAEIEELFRIIRQLKSEGVGIVYISHKMDEIQRIADRITVMRDGSYIDTVPAHTPMSQVIAMMVGRQLEQSDKYIPDTSANEVLLEVLGLNRGRAIRDVSFRVRRGEILGFAGLMGAGRTEVARAVFGADPVDSGEVRVAGKPVPLRSPQDAVKAGIGYLSEDRKHFGLATGMDVAANITLPSLSRWLRWGVFLNKSAIADVSRTMVDKLRIKTPSIHQMSKLLSGGNQQKVVIAKWLVQDCEVLIFDEPTRGIDVGAKSEIYKLLNDLAAQGRAIVVISSELPEVLLLSHRILVMCEGRITGEVRGDEATQENLMELATRRETMAA</sequence>
<evidence type="ECO:0000256" key="6">
    <source>
        <dbReference type="ARBA" id="ARBA00022597"/>
    </source>
</evidence>
<dbReference type="CDD" id="cd03215">
    <property type="entry name" value="ABC_Carb_Monos_II"/>
    <property type="match status" value="1"/>
</dbReference>
<proteinExistence type="predicted"/>
<dbReference type="InterPro" id="IPR003439">
    <property type="entry name" value="ABC_transporter-like_ATP-bd"/>
</dbReference>
<keyword evidence="8" id="KW-0547">Nucleotide-binding</keyword>
<dbReference type="InterPro" id="IPR017871">
    <property type="entry name" value="ABC_transporter-like_CS"/>
</dbReference>
<evidence type="ECO:0000256" key="3">
    <source>
        <dbReference type="ARBA" id="ARBA00022448"/>
    </source>
</evidence>
<dbReference type="PANTHER" id="PTHR43790">
    <property type="entry name" value="CARBOHYDRATE TRANSPORT ATP-BINDING PROTEIN MG119-RELATED"/>
    <property type="match status" value="1"/>
</dbReference>
<comment type="subcellular location">
    <subcellularLocation>
        <location evidence="2">Cell inner membrane</location>
    </subcellularLocation>
    <subcellularLocation>
        <location evidence="1">Cell membrane</location>
        <topology evidence="1">Peripheral membrane protein</topology>
    </subcellularLocation>
</comment>
<accession>C9YB82</accession>
<evidence type="ECO:0000256" key="9">
    <source>
        <dbReference type="ARBA" id="ARBA00022840"/>
    </source>
</evidence>
<dbReference type="PROSITE" id="PS00211">
    <property type="entry name" value="ABC_TRANSPORTER_1"/>
    <property type="match status" value="1"/>
</dbReference>
<keyword evidence="13" id="KW-0378">Hydrolase</keyword>
<dbReference type="SMART" id="SM00382">
    <property type="entry name" value="AAA"/>
    <property type="match status" value="2"/>
</dbReference>
<keyword evidence="9 13" id="KW-0067">ATP-binding</keyword>
<dbReference type="Gene3D" id="3.40.50.300">
    <property type="entry name" value="P-loop containing nucleotide triphosphate hydrolases"/>
    <property type="match status" value="2"/>
</dbReference>
<dbReference type="GO" id="GO:0005886">
    <property type="term" value="C:plasma membrane"/>
    <property type="evidence" value="ECO:0007669"/>
    <property type="project" value="UniProtKB-SubCell"/>
</dbReference>
<keyword evidence="11" id="KW-0472">Membrane</keyword>
<keyword evidence="6" id="KW-0762">Sugar transport</keyword>
<gene>
    <name evidence="13" type="ORF">Csp_A13830</name>
</gene>
<dbReference type="FunFam" id="3.40.50.300:FF:000127">
    <property type="entry name" value="Ribose import ATP-binding protein RbsA"/>
    <property type="match status" value="1"/>
</dbReference>
<dbReference type="EC" id="3.6.3.17" evidence="13"/>
<feature type="domain" description="ABC transporter" evidence="12">
    <location>
        <begin position="23"/>
        <end position="260"/>
    </location>
</feature>
<feature type="domain" description="ABC transporter" evidence="12">
    <location>
        <begin position="270"/>
        <end position="515"/>
    </location>
</feature>
<dbReference type="InterPro" id="IPR050107">
    <property type="entry name" value="ABC_carbohydrate_import_ATPase"/>
</dbReference>
<dbReference type="SUPFAM" id="SSF52540">
    <property type="entry name" value="P-loop containing nucleoside triphosphate hydrolases"/>
    <property type="match status" value="2"/>
</dbReference>
<evidence type="ECO:0000256" key="7">
    <source>
        <dbReference type="ARBA" id="ARBA00022737"/>
    </source>
</evidence>
<keyword evidence="3" id="KW-0813">Transport</keyword>
<dbReference type="GO" id="GO:0016887">
    <property type="term" value="F:ATP hydrolysis activity"/>
    <property type="evidence" value="ECO:0007669"/>
    <property type="project" value="InterPro"/>
</dbReference>